<keyword evidence="7" id="KW-1185">Reference proteome</keyword>
<comment type="similarity">
    <text evidence="4">Belongs to the WD repeat PAAF1/RPN14 family.</text>
</comment>
<reference evidence="6" key="2">
    <citation type="submission" date="2020-11" db="EMBL/GenBank/DDBJ databases">
        <authorList>
            <consortium name="DOE Joint Genome Institute"/>
            <person name="Kuo A."/>
            <person name="Miyauchi S."/>
            <person name="Kiss E."/>
            <person name="Drula E."/>
            <person name="Kohler A."/>
            <person name="Sanchez-Garcia M."/>
            <person name="Andreopoulos B."/>
            <person name="Barry K.W."/>
            <person name="Bonito G."/>
            <person name="Buee M."/>
            <person name="Carver A."/>
            <person name="Chen C."/>
            <person name="Cichocki N."/>
            <person name="Clum A."/>
            <person name="Culley D."/>
            <person name="Crous P.W."/>
            <person name="Fauchery L."/>
            <person name="Girlanda M."/>
            <person name="Hayes R."/>
            <person name="Keri Z."/>
            <person name="Labutti K."/>
            <person name="Lipzen A."/>
            <person name="Lombard V."/>
            <person name="Magnuson J."/>
            <person name="Maillard F."/>
            <person name="Morin E."/>
            <person name="Murat C."/>
            <person name="Nolan M."/>
            <person name="Ohm R."/>
            <person name="Pangilinan J."/>
            <person name="Pereira M."/>
            <person name="Perotto S."/>
            <person name="Peter M."/>
            <person name="Riley R."/>
            <person name="Sitrit Y."/>
            <person name="Stielow B."/>
            <person name="Szollosi G."/>
            <person name="Zifcakova L."/>
            <person name="Stursova M."/>
            <person name="Spatafora J.W."/>
            <person name="Tedersoo L."/>
            <person name="Vaario L.-M."/>
            <person name="Yamada A."/>
            <person name="Yan M."/>
            <person name="Wang P."/>
            <person name="Xu J."/>
            <person name="Bruns T."/>
            <person name="Baldrian P."/>
            <person name="Vilgalys R."/>
            <person name="Henrissat B."/>
            <person name="Grigoriev I.V."/>
            <person name="Hibbett D."/>
            <person name="Nagy L.G."/>
            <person name="Martin F.M."/>
        </authorList>
    </citation>
    <scope>NUCLEOTIDE SEQUENCE</scope>
    <source>
        <strain evidence="6">UH-Tt-Lm1</strain>
    </source>
</reference>
<dbReference type="EMBL" id="WIUZ02000004">
    <property type="protein sequence ID" value="KAF9788315.1"/>
    <property type="molecule type" value="Genomic_DNA"/>
</dbReference>
<dbReference type="PROSITE" id="PS00678">
    <property type="entry name" value="WD_REPEATS_1"/>
    <property type="match status" value="1"/>
</dbReference>
<dbReference type="PROSITE" id="PS50082">
    <property type="entry name" value="WD_REPEATS_2"/>
    <property type="match status" value="1"/>
</dbReference>
<dbReference type="PANTHER" id="PTHR19857:SF19">
    <property type="entry name" value="26S PROTEASOME REGULATORY SUBUNIT RPN14"/>
    <property type="match status" value="1"/>
</dbReference>
<dbReference type="Pfam" id="PF00400">
    <property type="entry name" value="WD40"/>
    <property type="match status" value="4"/>
</dbReference>
<dbReference type="SMART" id="SM00320">
    <property type="entry name" value="WD40"/>
    <property type="match status" value="4"/>
</dbReference>
<dbReference type="PROSITE" id="PS50294">
    <property type="entry name" value="WD_REPEATS_REGION"/>
    <property type="match status" value="1"/>
</dbReference>
<keyword evidence="1 5" id="KW-0853">WD repeat</keyword>
<feature type="repeat" description="WD" evidence="5">
    <location>
        <begin position="204"/>
        <end position="245"/>
    </location>
</feature>
<evidence type="ECO:0000256" key="3">
    <source>
        <dbReference type="ARBA" id="ARBA00022942"/>
    </source>
</evidence>
<gene>
    <name evidence="6" type="ORF">BJ322DRAFT_1106321</name>
</gene>
<sequence>MSTTANHIFLSITTVQHDFEAVMTDVREGTVPSDDFWISCYHHNEPSVHGKVRAELDEKDRHLVLLKGRDGVEIERGDQHSYLVSCPQLGVTKTRVVVPSRTFRSPKTNSNPQIPTKITAFDVSPDGSQIATGYENGSVILESTSVPTKKFQNVIPNVHVSYVSSLRFFPSSRVLLTAGADFTLNILPAEQVEAADPVSPVRTLKGHTRVVTDTAIVSKGRNVLSSAKDGTIRLWDVSGGKSINALGSAGWTGINAISLGETGNSVFGRPHPDGEDHPTESASQASAFIDPREVETTGKVVFAALQSGSFEVFDLAAKKSVHSYEVGKRALNSISYSAAHDMLVTGSADGVVTVFDTRQLSAPLTSFARNRASIESLGISGPPTETELVIATEDGLPYVAGVRPDGPRVHTELIGSDCDAVRMVRVTENAAIWTAGDDGVVRRYF</sequence>
<protein>
    <submittedName>
        <fullName evidence="6">WD40 repeat-like protein</fullName>
    </submittedName>
</protein>
<dbReference type="GO" id="GO:0000502">
    <property type="term" value="C:proteasome complex"/>
    <property type="evidence" value="ECO:0007669"/>
    <property type="project" value="UniProtKB-KW"/>
</dbReference>
<name>A0A9P6L9Q0_9AGAM</name>
<evidence type="ECO:0000256" key="5">
    <source>
        <dbReference type="PROSITE-ProRule" id="PRU00221"/>
    </source>
</evidence>
<evidence type="ECO:0000256" key="4">
    <source>
        <dbReference type="ARBA" id="ARBA00038321"/>
    </source>
</evidence>
<keyword evidence="2" id="KW-0677">Repeat</keyword>
<dbReference type="AlphaFoldDB" id="A0A9P6L9Q0"/>
<proteinExistence type="inferred from homology"/>
<evidence type="ECO:0000256" key="1">
    <source>
        <dbReference type="ARBA" id="ARBA00022574"/>
    </source>
</evidence>
<evidence type="ECO:0000256" key="2">
    <source>
        <dbReference type="ARBA" id="ARBA00022737"/>
    </source>
</evidence>
<dbReference type="InterPro" id="IPR001680">
    <property type="entry name" value="WD40_rpt"/>
</dbReference>
<dbReference type="InterPro" id="IPR019775">
    <property type="entry name" value="WD40_repeat_CS"/>
</dbReference>
<organism evidence="6 7">
    <name type="scientific">Thelephora terrestris</name>
    <dbReference type="NCBI Taxonomy" id="56493"/>
    <lineage>
        <taxon>Eukaryota</taxon>
        <taxon>Fungi</taxon>
        <taxon>Dikarya</taxon>
        <taxon>Basidiomycota</taxon>
        <taxon>Agaricomycotina</taxon>
        <taxon>Agaricomycetes</taxon>
        <taxon>Thelephorales</taxon>
        <taxon>Thelephoraceae</taxon>
        <taxon>Thelephora</taxon>
    </lineage>
</organism>
<dbReference type="InterPro" id="IPR051179">
    <property type="entry name" value="WD_repeat_multifunction"/>
</dbReference>
<dbReference type="OrthoDB" id="10257301at2759"/>
<reference evidence="6" key="1">
    <citation type="journal article" date="2020" name="Nat. Commun.">
        <title>Large-scale genome sequencing of mycorrhizal fungi provides insights into the early evolution of symbiotic traits.</title>
        <authorList>
            <person name="Miyauchi S."/>
            <person name="Kiss E."/>
            <person name="Kuo A."/>
            <person name="Drula E."/>
            <person name="Kohler A."/>
            <person name="Sanchez-Garcia M."/>
            <person name="Morin E."/>
            <person name="Andreopoulos B."/>
            <person name="Barry K.W."/>
            <person name="Bonito G."/>
            <person name="Buee M."/>
            <person name="Carver A."/>
            <person name="Chen C."/>
            <person name="Cichocki N."/>
            <person name="Clum A."/>
            <person name="Culley D."/>
            <person name="Crous P.W."/>
            <person name="Fauchery L."/>
            <person name="Girlanda M."/>
            <person name="Hayes R.D."/>
            <person name="Keri Z."/>
            <person name="LaButti K."/>
            <person name="Lipzen A."/>
            <person name="Lombard V."/>
            <person name="Magnuson J."/>
            <person name="Maillard F."/>
            <person name="Murat C."/>
            <person name="Nolan M."/>
            <person name="Ohm R.A."/>
            <person name="Pangilinan J."/>
            <person name="Pereira M.F."/>
            <person name="Perotto S."/>
            <person name="Peter M."/>
            <person name="Pfister S."/>
            <person name="Riley R."/>
            <person name="Sitrit Y."/>
            <person name="Stielow J.B."/>
            <person name="Szollosi G."/>
            <person name="Zifcakova L."/>
            <person name="Stursova M."/>
            <person name="Spatafora J.W."/>
            <person name="Tedersoo L."/>
            <person name="Vaario L.M."/>
            <person name="Yamada A."/>
            <person name="Yan M."/>
            <person name="Wang P."/>
            <person name="Xu J."/>
            <person name="Bruns T."/>
            <person name="Baldrian P."/>
            <person name="Vilgalys R."/>
            <person name="Dunand C."/>
            <person name="Henrissat B."/>
            <person name="Grigoriev I.V."/>
            <person name="Hibbett D."/>
            <person name="Nagy L.G."/>
            <person name="Martin F.M."/>
        </authorList>
    </citation>
    <scope>NUCLEOTIDE SEQUENCE</scope>
    <source>
        <strain evidence="6">UH-Tt-Lm1</strain>
    </source>
</reference>
<dbReference type="PANTHER" id="PTHR19857">
    <property type="entry name" value="MITOCHONDRIAL DIVISION PROTEIN 1-RELATED"/>
    <property type="match status" value="1"/>
</dbReference>
<keyword evidence="3" id="KW-0647">Proteasome</keyword>
<dbReference type="SUPFAM" id="SSF50978">
    <property type="entry name" value="WD40 repeat-like"/>
    <property type="match status" value="1"/>
</dbReference>
<accession>A0A9P6L9Q0</accession>
<comment type="caution">
    <text evidence="6">The sequence shown here is derived from an EMBL/GenBank/DDBJ whole genome shotgun (WGS) entry which is preliminary data.</text>
</comment>
<dbReference type="InterPro" id="IPR015943">
    <property type="entry name" value="WD40/YVTN_repeat-like_dom_sf"/>
</dbReference>
<evidence type="ECO:0000313" key="7">
    <source>
        <dbReference type="Proteomes" id="UP000736335"/>
    </source>
</evidence>
<dbReference type="Proteomes" id="UP000736335">
    <property type="component" value="Unassembled WGS sequence"/>
</dbReference>
<dbReference type="Gene3D" id="2.130.10.10">
    <property type="entry name" value="YVTN repeat-like/Quinoprotein amine dehydrogenase"/>
    <property type="match status" value="2"/>
</dbReference>
<evidence type="ECO:0000313" key="6">
    <source>
        <dbReference type="EMBL" id="KAF9788315.1"/>
    </source>
</evidence>
<dbReference type="InterPro" id="IPR036322">
    <property type="entry name" value="WD40_repeat_dom_sf"/>
</dbReference>